<dbReference type="EMBL" id="BMAW01108181">
    <property type="protein sequence ID" value="GFT32747.1"/>
    <property type="molecule type" value="Genomic_DNA"/>
</dbReference>
<dbReference type="Proteomes" id="UP000887013">
    <property type="component" value="Unassembled WGS sequence"/>
</dbReference>
<gene>
    <name evidence="1" type="primary">pol_4289</name>
    <name evidence="1" type="ORF">NPIL_111141</name>
</gene>
<organism evidence="1 2">
    <name type="scientific">Nephila pilipes</name>
    <name type="common">Giant wood spider</name>
    <name type="synonym">Nephila maculata</name>
    <dbReference type="NCBI Taxonomy" id="299642"/>
    <lineage>
        <taxon>Eukaryota</taxon>
        <taxon>Metazoa</taxon>
        <taxon>Ecdysozoa</taxon>
        <taxon>Arthropoda</taxon>
        <taxon>Chelicerata</taxon>
        <taxon>Arachnida</taxon>
        <taxon>Araneae</taxon>
        <taxon>Araneomorphae</taxon>
        <taxon>Entelegynae</taxon>
        <taxon>Araneoidea</taxon>
        <taxon>Nephilidae</taxon>
        <taxon>Nephila</taxon>
    </lineage>
</organism>
<proteinExistence type="predicted"/>
<sequence length="129" mass="15084">MEENIVEDLENLLSSFTRGDEDTMDLVKINTNEFIETKGREEPNEMKESFPCIDSNPNIFDFDKFTEQSQLKDRLNNQKIAELKEIVCRYSKIFSNEPGKTHLVEYGVEIIKDVPIKTKPYRMSSRQTV</sequence>
<reference evidence="1" key="1">
    <citation type="submission" date="2020-08" db="EMBL/GenBank/DDBJ databases">
        <title>Multicomponent nature underlies the extraordinary mechanical properties of spider dragline silk.</title>
        <authorList>
            <person name="Kono N."/>
            <person name="Nakamura H."/>
            <person name="Mori M."/>
            <person name="Yoshida Y."/>
            <person name="Ohtoshi R."/>
            <person name="Malay A.D."/>
            <person name="Moran D.A.P."/>
            <person name="Tomita M."/>
            <person name="Numata K."/>
            <person name="Arakawa K."/>
        </authorList>
    </citation>
    <scope>NUCLEOTIDE SEQUENCE</scope>
</reference>
<accession>A0A8X6NUP0</accession>
<name>A0A8X6NUP0_NEPPI</name>
<comment type="caution">
    <text evidence="1">The sequence shown here is derived from an EMBL/GenBank/DDBJ whole genome shotgun (WGS) entry which is preliminary data.</text>
</comment>
<keyword evidence="2" id="KW-1185">Reference proteome</keyword>
<evidence type="ECO:0000313" key="2">
    <source>
        <dbReference type="Proteomes" id="UP000887013"/>
    </source>
</evidence>
<evidence type="ECO:0000313" key="1">
    <source>
        <dbReference type="EMBL" id="GFT32747.1"/>
    </source>
</evidence>
<protein>
    <submittedName>
        <fullName evidence="1">Retrovirus-related Pol polyprotein from transposon 297</fullName>
    </submittedName>
</protein>
<dbReference type="OrthoDB" id="6434338at2759"/>
<dbReference type="AlphaFoldDB" id="A0A8X6NUP0"/>